<feature type="region of interest" description="Disordered" evidence="1">
    <location>
        <begin position="1125"/>
        <end position="1155"/>
    </location>
</feature>
<feature type="region of interest" description="Disordered" evidence="1">
    <location>
        <begin position="1"/>
        <end position="27"/>
    </location>
</feature>
<accession>A0A1M2VUR9</accession>
<dbReference type="EMBL" id="MNAD01000651">
    <property type="protein sequence ID" value="OJT11359.1"/>
    <property type="molecule type" value="Genomic_DNA"/>
</dbReference>
<organism evidence="2 3">
    <name type="scientific">Trametes pubescens</name>
    <name type="common">White-rot fungus</name>
    <dbReference type="NCBI Taxonomy" id="154538"/>
    <lineage>
        <taxon>Eukaryota</taxon>
        <taxon>Fungi</taxon>
        <taxon>Dikarya</taxon>
        <taxon>Basidiomycota</taxon>
        <taxon>Agaricomycotina</taxon>
        <taxon>Agaricomycetes</taxon>
        <taxon>Polyporales</taxon>
        <taxon>Polyporaceae</taxon>
        <taxon>Trametes</taxon>
    </lineage>
</organism>
<dbReference type="PANTHER" id="PTHR33096:SF1">
    <property type="entry name" value="CXC1-LIKE CYSTEINE CLUSTER ASSOCIATED WITH KDZ TRANSPOSASES DOMAIN-CONTAINING PROTEIN"/>
    <property type="match status" value="1"/>
</dbReference>
<name>A0A1M2VUR9_TRAPU</name>
<dbReference type="Proteomes" id="UP000184267">
    <property type="component" value="Unassembled WGS sequence"/>
</dbReference>
<evidence type="ECO:0000313" key="3">
    <source>
        <dbReference type="Proteomes" id="UP000184267"/>
    </source>
</evidence>
<feature type="compositionally biased region" description="Polar residues" evidence="1">
    <location>
        <begin position="72"/>
        <end position="89"/>
    </location>
</feature>
<sequence>MKRKRTSRRVVWASRPDPPDPLQAGVSSFAPYKTYTSKKYSHITMTQEKEQLNERHSKNMFSLGNSQREMLQQFKSDTSSVQPASSSQQEDVHMDTGDDDRSNAADWFYVDGDEEDTIQIRDILSMRSRQYRAKDDRSWGHRIQSMDDNWRPLLPRLVSAFLRWQHTPSPLSSNDAGLANPDGDAPSFTIDVLDFHTLARTATVPTPSDCETHAEALVLSGYLGTVPLRPSLAISLKTLELFRCIRLFKASFSVEAFAKLMCHYYSVPYRRTYRSALSDVFDIYLHITREVEAGVTHALGRDTLNWRVLHACPPCGYKLHKEPDLMFMRLYAMDGNNSLKHLVPLGGRRAGDDRVFDGSDYFLPKVFVDKYTNEVRSRPPPPSAEEDDDADVVEPHTRPSVHDPDKEEGDPTDGSAVISSCTKNWKAAAVEEKKRAWGIFDETGIFASTCRHGLILWLVDMVRSGELAKYPLSIVAKVLDVLDAPTLCGFDIGCTFEGTVKSSSLGEAFTKSASRCQLRNHPIIFRGIGLEDLEVMERIFSTSNHLAAVVRYASGYRRRVLIDAFFCHWDNKKYQNLGLMLYNNYRQALEIIEGMTVELTNTLASLNITADHLKSYREEKLRYFEQLGEELPEDLHAIAYVEALQELNSVSAEMGDAEEHFLSTVPPDYAPSDSVTFLPPVNTSTTYAADASATRKAETRRRFLRDRYKALSLEVTVLEVKMGIIHQWQPGDPQYIKVMDYIATRKYQRALGHLQRLVVQRLFELHRLNLAQTGTSAPKFADQYSLSTTAYRVRTHIAKHLQARCKAIRTAVNNYNTAATALKPPQPPLDWSQVSHMRFVEEFELLQDTRGDLRDKPWRQPVIRETMRIAHCVERAREEIQRLNVEVRRLHTAIRDEDELFDVVLDDLALRRDPWHGPVLEHATRRRRVNARVLAYIDKIYELPGFTGTPSAGQQAGAVFPALVSQSVLIARATVPATTSTRAFSYPSTPVSPTTATSMSTASTSTAMVSTPFVSVSPSPATSTCAVSDPAASTSTASMSAAAMSAAAMSAASMSAATTSAAATSAPSTPATPVVHATPTLPMPASSAGSMSASTSTSKVAPPIYSMTTFGTHSAVALCADSVTTSHGDSTTASRTDSATASHTDSATASHAAEPSLSTTASLAASNTPTVLTYDVARLSTPAAHYSPLRFELPLVPTPVETSTPFAMVATLPSLPSPDTDILALEHLEISHEEETAAAEDILEEQATAYADFVASMV</sequence>
<dbReference type="Pfam" id="PF18758">
    <property type="entry name" value="KDZ"/>
    <property type="match status" value="1"/>
</dbReference>
<gene>
    <name evidence="2" type="ORF">TRAPUB_12122</name>
</gene>
<dbReference type="InterPro" id="IPR040521">
    <property type="entry name" value="KDZ"/>
</dbReference>
<dbReference type="STRING" id="154538.A0A1M2VUR9"/>
<dbReference type="OrthoDB" id="2689725at2759"/>
<feature type="compositionally biased region" description="Low complexity" evidence="1">
    <location>
        <begin position="1129"/>
        <end position="1155"/>
    </location>
</feature>
<comment type="caution">
    <text evidence="2">The sequence shown here is derived from an EMBL/GenBank/DDBJ whole genome shotgun (WGS) entry which is preliminary data.</text>
</comment>
<feature type="region of interest" description="Disordered" evidence="1">
    <location>
        <begin position="1064"/>
        <end position="1094"/>
    </location>
</feature>
<evidence type="ECO:0000313" key="2">
    <source>
        <dbReference type="EMBL" id="OJT11359.1"/>
    </source>
</evidence>
<feature type="region of interest" description="Disordered" evidence="1">
    <location>
        <begin position="373"/>
        <end position="418"/>
    </location>
</feature>
<dbReference type="AlphaFoldDB" id="A0A1M2VUR9"/>
<dbReference type="PANTHER" id="PTHR33096">
    <property type="entry name" value="CXC2 DOMAIN-CONTAINING PROTEIN"/>
    <property type="match status" value="1"/>
</dbReference>
<proteinExistence type="predicted"/>
<feature type="region of interest" description="Disordered" evidence="1">
    <location>
        <begin position="72"/>
        <end position="98"/>
    </location>
</feature>
<protein>
    <recommendedName>
        <fullName evidence="4">CxC1-like cysteine cluster associated with KDZ transposases domain-containing protein</fullName>
    </recommendedName>
</protein>
<reference evidence="2 3" key="1">
    <citation type="submission" date="2016-10" db="EMBL/GenBank/DDBJ databases">
        <title>Genome sequence of the basidiomycete white-rot fungus Trametes pubescens.</title>
        <authorList>
            <person name="Makela M.R."/>
            <person name="Granchi Z."/>
            <person name="Peng M."/>
            <person name="De Vries R.P."/>
            <person name="Grigoriev I."/>
            <person name="Riley R."/>
            <person name="Hilden K."/>
        </authorList>
    </citation>
    <scope>NUCLEOTIDE SEQUENCE [LARGE SCALE GENOMIC DNA]</scope>
    <source>
        <strain evidence="2 3">FBCC735</strain>
    </source>
</reference>
<feature type="compositionally biased region" description="Basic and acidic residues" evidence="1">
    <location>
        <begin position="393"/>
        <end position="405"/>
    </location>
</feature>
<evidence type="ECO:0000256" key="1">
    <source>
        <dbReference type="SAM" id="MobiDB-lite"/>
    </source>
</evidence>
<keyword evidence="3" id="KW-1185">Reference proteome</keyword>
<evidence type="ECO:0008006" key="4">
    <source>
        <dbReference type="Google" id="ProtNLM"/>
    </source>
</evidence>